<dbReference type="SUPFAM" id="SSF48403">
    <property type="entry name" value="Ankyrin repeat"/>
    <property type="match status" value="1"/>
</dbReference>
<dbReference type="PANTHER" id="PTHR10039:SF5">
    <property type="entry name" value="NACHT DOMAIN-CONTAINING PROTEIN"/>
    <property type="match status" value="1"/>
</dbReference>
<dbReference type="InterPro" id="IPR036770">
    <property type="entry name" value="Ankyrin_rpt-contain_sf"/>
</dbReference>
<dbReference type="AlphaFoldDB" id="A0A9P8L325"/>
<feature type="repeat" description="ANK" evidence="2">
    <location>
        <begin position="996"/>
        <end position="1020"/>
    </location>
</feature>
<evidence type="ECO:0000256" key="1">
    <source>
        <dbReference type="ARBA" id="ARBA00022737"/>
    </source>
</evidence>
<feature type="repeat" description="ANK" evidence="2">
    <location>
        <begin position="1098"/>
        <end position="1122"/>
    </location>
</feature>
<feature type="compositionally biased region" description="Basic and acidic residues" evidence="3">
    <location>
        <begin position="47"/>
        <end position="57"/>
    </location>
</feature>
<evidence type="ECO:0000259" key="5">
    <source>
        <dbReference type="Pfam" id="PF22939"/>
    </source>
</evidence>
<comment type="caution">
    <text evidence="7">The sequence shown here is derived from an EMBL/GenBank/DDBJ whole genome shotgun (WGS) entry which is preliminary data.</text>
</comment>
<name>A0A9P8L325_9PEZI</name>
<gene>
    <name evidence="7" type="ORF">FGG08_005247</name>
</gene>
<feature type="domain" description="Nephrocystin 3-like N-terminal" evidence="6">
    <location>
        <begin position="479"/>
        <end position="658"/>
    </location>
</feature>
<feature type="repeat" description="ANK" evidence="2">
    <location>
        <begin position="1064"/>
        <end position="1088"/>
    </location>
</feature>
<dbReference type="InterPro" id="IPR027417">
    <property type="entry name" value="P-loop_NTPase"/>
</dbReference>
<feature type="repeat" description="ANK" evidence="2">
    <location>
        <begin position="1030"/>
        <end position="1054"/>
    </location>
</feature>
<dbReference type="PANTHER" id="PTHR10039">
    <property type="entry name" value="AMELOGENIN"/>
    <property type="match status" value="1"/>
</dbReference>
<organism evidence="7 8">
    <name type="scientific">Glutinoglossum americanum</name>
    <dbReference type="NCBI Taxonomy" id="1670608"/>
    <lineage>
        <taxon>Eukaryota</taxon>
        <taxon>Fungi</taxon>
        <taxon>Dikarya</taxon>
        <taxon>Ascomycota</taxon>
        <taxon>Pezizomycotina</taxon>
        <taxon>Geoglossomycetes</taxon>
        <taxon>Geoglossales</taxon>
        <taxon>Geoglossaceae</taxon>
        <taxon>Glutinoglossum</taxon>
    </lineage>
</organism>
<keyword evidence="4" id="KW-0472">Membrane</keyword>
<dbReference type="InterPro" id="IPR002110">
    <property type="entry name" value="Ankyrin_rpt"/>
</dbReference>
<dbReference type="SMART" id="SM00248">
    <property type="entry name" value="ANK"/>
    <property type="match status" value="6"/>
</dbReference>
<feature type="compositionally biased region" description="Polar residues" evidence="3">
    <location>
        <begin position="118"/>
        <end position="137"/>
    </location>
</feature>
<dbReference type="Proteomes" id="UP000698800">
    <property type="component" value="Unassembled WGS sequence"/>
</dbReference>
<dbReference type="EMBL" id="JAGHQL010000121">
    <property type="protein sequence ID" value="KAH0538139.1"/>
    <property type="molecule type" value="Genomic_DNA"/>
</dbReference>
<evidence type="ECO:0000313" key="8">
    <source>
        <dbReference type="Proteomes" id="UP000698800"/>
    </source>
</evidence>
<proteinExistence type="predicted"/>
<sequence length="1201" mass="132836">MACSATPQPEHAGSSLAGAVPRNSTWSNRGGSGTPVYVRSNSIRSDQNSEARVHKDEGGNRGFLINLVREGVFSVTEMASRFKKLLLPRKGSRKDNPLHIETGSPVASSITPPEAVDSTPQPKQQRANVETAATQSEQQIAIATQAPRQPAPCADERLTAGLSGTGAETAHPKTSREQVLYQPANASETLVDIIFVHGLTGDSYNTWLEAESGTYWPVHLLCQSVPDARTMAFGYDADVAKFLRPVSQSNLRDHASTLLGDLADKRIGAESPLSNQRKIVFMVHSLGGLVLKKALCMSESSVEPDLKQADSCTIAVAFLGTPHRGSGLAPFAKVVASILKIGGKRVNKGILGVLERDSEVLADVEGSFGIWLRKKSNGFNITCFYEELELPGVGLVVTKDSAQISGYPQMSIHANHIGMTKFKNSDDTGYTRIIGTIERWLGPLKAQAGQDMFTPPKIGFLSFMEMNDRGNDIEPAADGTCAWLLQHHIYKDWLSQRRGLLWVKGNPGAGKSTVLKYALQAMEQDEPLPPNKLVTLSFFFHCRGAEIQRTPLGLFRSLLHQLLGRFPGPPADVVQTFKDRSQSMGKPGEKWNRRPQELQGFVETSLPKILVESSIRIFVDALDECGEEAAIRLVKYFQHLLSKCSSAQHRLSICFSCRHFPIVSLDNGLEICIERENRQDIRRYIWDELKDVIHGNELKVLQDKILHRSSGIFQWVALIVPTALRLHRQGRNAKAIEKSIQEVPKGLDSLYREILKSIDGEDLPQSLQLMQWICFAQRPLSLEELRFAMVVDADTPYSSLGECRDSADYTETDEAMEKRMGSLSGGLVEVKEHQNRRVAQFIHQSVNDYLIRDGLQQLEGCLTSSGIGRARFRLSRSCIRYLTMEEVLCNSSKVAEDLEHEFPLLQYATTNWVSHAEIVETEEISQGDLLGLLKWPSNQILQSWARVYKIMEPRSDRLPATNTTILHLASRYDLLSVITAAVRLKDKPDVDSKDEYGWTPLSWAAKNGHEAVVKLLLDTGKVDVDLKDRYGRTPLSWAARDGREAVVKLLLDTGKVDMSSEDKNGRTPLSWAAGNGHKAVVKLLYDTGKVDVDSKDKNGRTPLSWAAEKGRRAVVRLLVDTGKVDVDSKDKSGRTPLLWAVENGHMLVVSILDPHTPHTPPRVSVEQQRMFSGRAAAAIAFAVVVTATAIIVDFVTAAIVH</sequence>
<keyword evidence="4" id="KW-0812">Transmembrane</keyword>
<feature type="transmembrane region" description="Helical" evidence="4">
    <location>
        <begin position="1175"/>
        <end position="1200"/>
    </location>
</feature>
<evidence type="ECO:0000256" key="3">
    <source>
        <dbReference type="SAM" id="MobiDB-lite"/>
    </source>
</evidence>
<evidence type="ECO:0000256" key="4">
    <source>
        <dbReference type="SAM" id="Phobius"/>
    </source>
</evidence>
<evidence type="ECO:0000259" key="6">
    <source>
        <dbReference type="Pfam" id="PF24883"/>
    </source>
</evidence>
<keyword evidence="1" id="KW-0677">Repeat</keyword>
<dbReference type="Gene3D" id="1.25.40.20">
    <property type="entry name" value="Ankyrin repeat-containing domain"/>
    <property type="match status" value="2"/>
</dbReference>
<dbReference type="Pfam" id="PF12796">
    <property type="entry name" value="Ank_2"/>
    <property type="match status" value="2"/>
</dbReference>
<dbReference type="OrthoDB" id="194358at2759"/>
<dbReference type="Gene3D" id="3.40.50.300">
    <property type="entry name" value="P-loop containing nucleotide triphosphate hydrolases"/>
    <property type="match status" value="1"/>
</dbReference>
<feature type="region of interest" description="Disordered" evidence="3">
    <location>
        <begin position="91"/>
        <end position="137"/>
    </location>
</feature>
<feature type="domain" description="GPI inositol-deacylase winged helix" evidence="5">
    <location>
        <begin position="768"/>
        <end position="856"/>
    </location>
</feature>
<keyword evidence="4" id="KW-1133">Transmembrane helix</keyword>
<dbReference type="Gene3D" id="3.40.50.1820">
    <property type="entry name" value="alpha/beta hydrolase"/>
    <property type="match status" value="1"/>
</dbReference>
<keyword evidence="8" id="KW-1185">Reference proteome</keyword>
<accession>A0A9P8L325</accession>
<dbReference type="InterPro" id="IPR054471">
    <property type="entry name" value="GPIID_WHD"/>
</dbReference>
<dbReference type="PROSITE" id="PS50088">
    <property type="entry name" value="ANK_REPEAT"/>
    <property type="match status" value="4"/>
</dbReference>
<evidence type="ECO:0000256" key="2">
    <source>
        <dbReference type="PROSITE-ProRule" id="PRU00023"/>
    </source>
</evidence>
<dbReference type="InterPro" id="IPR029058">
    <property type="entry name" value="AB_hydrolase_fold"/>
</dbReference>
<dbReference type="SUPFAM" id="SSF53474">
    <property type="entry name" value="alpha/beta-Hydrolases"/>
    <property type="match status" value="1"/>
</dbReference>
<evidence type="ECO:0000313" key="7">
    <source>
        <dbReference type="EMBL" id="KAH0538139.1"/>
    </source>
</evidence>
<protein>
    <submittedName>
        <fullName evidence="7">Uncharacterized protein</fullName>
    </submittedName>
</protein>
<dbReference type="InterPro" id="IPR056884">
    <property type="entry name" value="NPHP3-like_N"/>
</dbReference>
<keyword evidence="2" id="KW-0040">ANK repeat</keyword>
<dbReference type="Pfam" id="PF22939">
    <property type="entry name" value="WHD_GPIID"/>
    <property type="match status" value="1"/>
</dbReference>
<dbReference type="Pfam" id="PF24883">
    <property type="entry name" value="NPHP3_N"/>
    <property type="match status" value="1"/>
</dbReference>
<dbReference type="PROSITE" id="PS50297">
    <property type="entry name" value="ANK_REP_REGION"/>
    <property type="match status" value="4"/>
</dbReference>
<feature type="region of interest" description="Disordered" evidence="3">
    <location>
        <begin position="1"/>
        <end position="57"/>
    </location>
</feature>
<reference evidence="7" key="1">
    <citation type="submission" date="2021-03" db="EMBL/GenBank/DDBJ databases">
        <title>Comparative genomics and phylogenomic investigation of the class Geoglossomycetes provide insights into ecological specialization and systematics.</title>
        <authorList>
            <person name="Melie T."/>
            <person name="Pirro S."/>
            <person name="Miller A.N."/>
            <person name="Quandt A."/>
        </authorList>
    </citation>
    <scope>NUCLEOTIDE SEQUENCE</scope>
    <source>
        <strain evidence="7">GBOQ0MN5Z8</strain>
    </source>
</reference>